<dbReference type="EMBL" id="CAXLJM020000024">
    <property type="protein sequence ID" value="CAL8091084.1"/>
    <property type="molecule type" value="Genomic_DNA"/>
</dbReference>
<keyword evidence="2" id="KW-1185">Reference proteome</keyword>
<dbReference type="Proteomes" id="UP001642540">
    <property type="component" value="Unassembled WGS sequence"/>
</dbReference>
<dbReference type="InterPro" id="IPR032675">
    <property type="entry name" value="LRR_dom_sf"/>
</dbReference>
<name>A0ABP1Q891_9HEXA</name>
<reference evidence="1 2" key="1">
    <citation type="submission" date="2024-08" db="EMBL/GenBank/DDBJ databases">
        <authorList>
            <person name="Cucini C."/>
            <person name="Frati F."/>
        </authorList>
    </citation>
    <scope>NUCLEOTIDE SEQUENCE [LARGE SCALE GENOMIC DNA]</scope>
</reference>
<organism evidence="1 2">
    <name type="scientific">Orchesella dallaii</name>
    <dbReference type="NCBI Taxonomy" id="48710"/>
    <lineage>
        <taxon>Eukaryota</taxon>
        <taxon>Metazoa</taxon>
        <taxon>Ecdysozoa</taxon>
        <taxon>Arthropoda</taxon>
        <taxon>Hexapoda</taxon>
        <taxon>Collembola</taxon>
        <taxon>Entomobryomorpha</taxon>
        <taxon>Entomobryoidea</taxon>
        <taxon>Orchesellidae</taxon>
        <taxon>Orchesellinae</taxon>
        <taxon>Orchesella</taxon>
    </lineage>
</organism>
<protein>
    <recommendedName>
        <fullName evidence="3">F-box domain-containing protein</fullName>
    </recommendedName>
</protein>
<dbReference type="SUPFAM" id="SSF52047">
    <property type="entry name" value="RNI-like"/>
    <property type="match status" value="1"/>
</dbReference>
<accession>A0ABP1Q891</accession>
<comment type="caution">
    <text evidence="1">The sequence shown here is derived from an EMBL/GenBank/DDBJ whole genome shotgun (WGS) entry which is preliminary data.</text>
</comment>
<proteinExistence type="predicted"/>
<evidence type="ECO:0000313" key="1">
    <source>
        <dbReference type="EMBL" id="CAL8091084.1"/>
    </source>
</evidence>
<evidence type="ECO:0000313" key="2">
    <source>
        <dbReference type="Proteomes" id="UP001642540"/>
    </source>
</evidence>
<evidence type="ECO:0008006" key="3">
    <source>
        <dbReference type="Google" id="ProtNLM"/>
    </source>
</evidence>
<dbReference type="Gene3D" id="3.80.10.10">
    <property type="entry name" value="Ribonuclease Inhibitor"/>
    <property type="match status" value="1"/>
</dbReference>
<gene>
    <name evidence="1" type="ORF">ODALV1_LOCUS7822</name>
</gene>
<sequence>MSNANSRGGLTELPKNEAELPLEAGDCMTPKRLKMDNQGNKELNPMLLDLVVENVFSYFRRRSLSSLKNFRLVCKLWDSEARKIIHHDTVTDLLNILSTYPHGLGWTECVNADKTESFYYQVPYSSVLSFDNIFVSGTCEFLSDEKVIRWFQIQGSTVKTLRFRSTLVCYHHTRFLECVLKLWCKNLKSLYLEGIACYDNLSHCSGFDGPTSTFICDNLTEVILSAETEALHSTNCEENVQSTYLNFSDRTVDEDIRKRNDETTENFIKFITEVVHTDGWTDGGVVGKIFKSSAIEKIIIKDFLAEHIDALMLSINGRSSKTVKSLKYFEYENSPVFTWGWQMDKFRKFQPPRPLTTLRIGALTTHINGSDLEQLLLSFKNTLEHVEFNGSVQISSWEEYEEQEYLHVKIPLLPKVKTFKNGNIFCTRVGGLDFVKHLPKLEKCSLTCATYHSSIFPLNPSQVFNLLFQAASFENCTHPLKELHLDGKINYSRHIQLLKDWFPNLKKIDLTLDGSDVFVEFLRQMKFSQLEDIKIRFISTDQKWCMLGIINSIPLMTHLQFVELRHESDNPIALTVEAFTEGFALLPKLTSLSLWNFAMFVDEIDDIRSSISHLGSFKLQKCVLQFKPVDVEFSVGCTHSFPNLST</sequence>